<dbReference type="EMBL" id="FZPD01000005">
    <property type="protein sequence ID" value="SNT28485.1"/>
    <property type="molecule type" value="Genomic_DNA"/>
</dbReference>
<reference evidence="1 2" key="1">
    <citation type="submission" date="2017-06" db="EMBL/GenBank/DDBJ databases">
        <authorList>
            <person name="Kim H.J."/>
            <person name="Triplett B.A."/>
        </authorList>
    </citation>
    <scope>NUCLEOTIDE SEQUENCE [LARGE SCALE GENOMIC DNA]</scope>
    <source>
        <strain evidence="1 2">DSM 19307</strain>
    </source>
</reference>
<evidence type="ECO:0008006" key="3">
    <source>
        <dbReference type="Google" id="ProtNLM"/>
    </source>
</evidence>
<dbReference type="OrthoDB" id="5391853at2"/>
<dbReference type="SUPFAM" id="SSF53448">
    <property type="entry name" value="Nucleotide-diphospho-sugar transferases"/>
    <property type="match status" value="1"/>
</dbReference>
<protein>
    <recommendedName>
        <fullName evidence="3">Glycosyl transferase family 2</fullName>
    </recommendedName>
</protein>
<sequence>MSIYLERYAWPHKLFPEYEPPENLSLIVVIPCFKEPDLIGSLDSLNACDLPQDEVLIIVVVNEPEDASSEIRSANEETLKQLKNYHSNFPLLFTHQKLPTKKAGVGLARKIGMDEAVRIFRKSGNDGGIICYDADCRCDVNYLDEIELAYSNPNTNSGIVFYEHHLHREHHPAIVDYELYLRYYIGALRIAKFPYAHQTLGSCITVRASMYEKVGGMNTRKAGEDFYFLNKTIPHGGFAEINTTTIRPSDRVSDRVPFGTGKAVNEIIQTDDEYYVYHPNTFEDLKLLFSKVDTIWKEDTWRLPMTVTTFLGDDWEDQINEIKNQVSSSEQFQKRFFHWFDAFKILKFVHFCRDEFYPNVELVEALQWLGTYHFLLKGSKESQLIQLRYLDRQYQANI</sequence>
<organism evidence="1 2">
    <name type="scientific">Ekhidna lutea</name>
    <dbReference type="NCBI Taxonomy" id="447679"/>
    <lineage>
        <taxon>Bacteria</taxon>
        <taxon>Pseudomonadati</taxon>
        <taxon>Bacteroidota</taxon>
        <taxon>Cytophagia</taxon>
        <taxon>Cytophagales</taxon>
        <taxon>Reichenbachiellaceae</taxon>
        <taxon>Ekhidna</taxon>
    </lineage>
</organism>
<dbReference type="InterPro" id="IPR029044">
    <property type="entry name" value="Nucleotide-diphossugar_trans"/>
</dbReference>
<dbReference type="AlphaFoldDB" id="A0A239LDU7"/>
<dbReference type="Proteomes" id="UP000198393">
    <property type="component" value="Unassembled WGS sequence"/>
</dbReference>
<gene>
    <name evidence="1" type="ORF">SAMN05421640_3180</name>
</gene>
<proteinExistence type="predicted"/>
<evidence type="ECO:0000313" key="2">
    <source>
        <dbReference type="Proteomes" id="UP000198393"/>
    </source>
</evidence>
<accession>A0A239LDU7</accession>
<keyword evidence="2" id="KW-1185">Reference proteome</keyword>
<dbReference type="Gene3D" id="3.90.550.10">
    <property type="entry name" value="Spore Coat Polysaccharide Biosynthesis Protein SpsA, Chain A"/>
    <property type="match status" value="1"/>
</dbReference>
<dbReference type="RefSeq" id="WP_089357855.1">
    <property type="nucleotide sequence ID" value="NZ_FZPD01000005.1"/>
</dbReference>
<evidence type="ECO:0000313" key="1">
    <source>
        <dbReference type="EMBL" id="SNT28485.1"/>
    </source>
</evidence>
<name>A0A239LDU7_EKHLU</name>